<feature type="chain" id="PRO_5016938321" evidence="1">
    <location>
        <begin position="31"/>
        <end position="48"/>
    </location>
</feature>
<gene>
    <name evidence="2" type="ORF">M5X04_08195</name>
    <name evidence="3" type="ORF">PBLR_10060</name>
</gene>
<dbReference type="RefSeq" id="WP_172619370.1">
    <property type="nucleotide sequence ID" value="NZ_JAMDLY010000009.1"/>
</dbReference>
<proteinExistence type="predicted"/>
<evidence type="ECO:0000313" key="2">
    <source>
        <dbReference type="EMBL" id="MCY9529313.1"/>
    </source>
</evidence>
<protein>
    <submittedName>
        <fullName evidence="3">Uncharacterized protein</fullName>
    </submittedName>
</protein>
<feature type="signal peptide" evidence="1">
    <location>
        <begin position="1"/>
        <end position="30"/>
    </location>
</feature>
<evidence type="ECO:0000256" key="1">
    <source>
        <dbReference type="SAM" id="SignalP"/>
    </source>
</evidence>
<reference evidence="4" key="2">
    <citation type="submission" date="2018-08" db="EMBL/GenBank/DDBJ databases">
        <authorList>
            <person name="Chevrot R."/>
        </authorList>
    </citation>
    <scope>NUCLEOTIDE SEQUENCE [LARGE SCALE GENOMIC DNA]</scope>
</reference>
<keyword evidence="5" id="KW-1185">Reference proteome</keyword>
<accession>A0A383R4R3</accession>
<dbReference type="EMBL" id="JAMDLY010000009">
    <property type="protein sequence ID" value="MCY9529313.1"/>
    <property type="molecule type" value="Genomic_DNA"/>
</dbReference>
<organism evidence="3 4">
    <name type="scientific">Paenibacillus alvei</name>
    <name type="common">Bacillus alvei</name>
    <dbReference type="NCBI Taxonomy" id="44250"/>
    <lineage>
        <taxon>Bacteria</taxon>
        <taxon>Bacillati</taxon>
        <taxon>Bacillota</taxon>
        <taxon>Bacilli</taxon>
        <taxon>Bacillales</taxon>
        <taxon>Paenibacillaceae</taxon>
        <taxon>Paenibacillus</taxon>
    </lineage>
</organism>
<name>A0A383R4R3_PAEAL</name>
<evidence type="ECO:0000313" key="5">
    <source>
        <dbReference type="Proteomes" id="UP001527090"/>
    </source>
</evidence>
<evidence type="ECO:0000313" key="4">
    <source>
        <dbReference type="Proteomes" id="UP000304148"/>
    </source>
</evidence>
<reference evidence="3" key="1">
    <citation type="submission" date="2018-08" db="EMBL/GenBank/DDBJ databases">
        <authorList>
            <person name="Ferrada E.E."/>
            <person name="Latorre B.A."/>
        </authorList>
    </citation>
    <scope>NUCLEOTIDE SEQUENCE</scope>
    <source>
        <strain evidence="3">Paenibacillus B-LR1</strain>
    </source>
</reference>
<keyword evidence="1" id="KW-0732">Signal</keyword>
<sequence>MVNRKRKMISAALSTALVVTMLLTASTVDAQGTQPAKTAGEKKVEVIK</sequence>
<reference evidence="2 5" key="3">
    <citation type="submission" date="2022-05" db="EMBL/GenBank/DDBJ databases">
        <title>Genome Sequencing of Bee-Associated Microbes.</title>
        <authorList>
            <person name="Dunlap C."/>
        </authorList>
    </citation>
    <scope>NUCLEOTIDE SEQUENCE [LARGE SCALE GENOMIC DNA]</scope>
    <source>
        <strain evidence="2 5">NRRL NRS-750</strain>
    </source>
</reference>
<dbReference type="Proteomes" id="UP001527090">
    <property type="component" value="Unassembled WGS sequence"/>
</dbReference>
<evidence type="ECO:0000313" key="3">
    <source>
        <dbReference type="EMBL" id="SYX81641.1"/>
    </source>
</evidence>
<dbReference type="EMBL" id="LS992241">
    <property type="protein sequence ID" value="SYX81641.1"/>
    <property type="molecule type" value="Genomic_DNA"/>
</dbReference>
<dbReference type="AlphaFoldDB" id="A0A383R4R3"/>
<dbReference type="Proteomes" id="UP000304148">
    <property type="component" value="Chromosome"/>
</dbReference>